<keyword evidence="2" id="KW-0732">Signal</keyword>
<dbReference type="Proteomes" id="UP000322244">
    <property type="component" value="Unassembled WGS sequence"/>
</dbReference>
<protein>
    <submittedName>
        <fullName evidence="3">DUF3558 domain-containing protein</fullName>
    </submittedName>
</protein>
<evidence type="ECO:0000313" key="3">
    <source>
        <dbReference type="EMBL" id="KAA0024987.1"/>
    </source>
</evidence>
<proteinExistence type="predicted"/>
<feature type="compositionally biased region" description="Low complexity" evidence="1">
    <location>
        <begin position="25"/>
        <end position="47"/>
    </location>
</feature>
<accession>A0A5A7SJP8</accession>
<comment type="caution">
    <text evidence="3">The sequence shown here is derived from an EMBL/GenBank/DDBJ whole genome shotgun (WGS) entry which is preliminary data.</text>
</comment>
<feature type="chain" id="PRO_5038918119" evidence="2">
    <location>
        <begin position="26"/>
        <end position="198"/>
    </location>
</feature>
<dbReference type="PROSITE" id="PS51257">
    <property type="entry name" value="PROKAR_LIPOPROTEIN"/>
    <property type="match status" value="1"/>
</dbReference>
<dbReference type="Pfam" id="PF12079">
    <property type="entry name" value="DUF3558"/>
    <property type="match status" value="1"/>
</dbReference>
<feature type="region of interest" description="Disordered" evidence="1">
    <location>
        <begin position="25"/>
        <end position="64"/>
    </location>
</feature>
<evidence type="ECO:0000313" key="4">
    <source>
        <dbReference type="Proteomes" id="UP000322244"/>
    </source>
</evidence>
<dbReference type="RefSeq" id="WP_149428762.1">
    <property type="nucleotide sequence ID" value="NZ_VLNY01000001.1"/>
</dbReference>
<evidence type="ECO:0000256" key="2">
    <source>
        <dbReference type="SAM" id="SignalP"/>
    </source>
</evidence>
<sequence>MSRRLQLVVVVCCAALVGCGSSATAPSSSAGSSAPSLPSNSSILANPNFKPPQQHNQGGRPDVTYDPCLRIDDATVRAMGFDPASRARDDFVSEYTFLECKFKSALRYLTIKSGNITMEQERERYTGMFENLDINGREAIIVREPNANDTCALNMRTNQGYVRIATVLTVDALVQKIGRCDGIADIAKAVEPTIGEGK</sequence>
<name>A0A5A7SJP8_9NOCA</name>
<dbReference type="AlphaFoldDB" id="A0A5A7SJP8"/>
<dbReference type="InterPro" id="IPR024520">
    <property type="entry name" value="DUF3558"/>
</dbReference>
<organism evidence="3 4">
    <name type="scientific">Antrihabitans cavernicola</name>
    <dbReference type="NCBI Taxonomy" id="2495913"/>
    <lineage>
        <taxon>Bacteria</taxon>
        <taxon>Bacillati</taxon>
        <taxon>Actinomycetota</taxon>
        <taxon>Actinomycetes</taxon>
        <taxon>Mycobacteriales</taxon>
        <taxon>Nocardiaceae</taxon>
        <taxon>Antrihabitans</taxon>
    </lineage>
</organism>
<dbReference type="OrthoDB" id="4552877at2"/>
<feature type="signal peptide" evidence="2">
    <location>
        <begin position="1"/>
        <end position="25"/>
    </location>
</feature>
<dbReference type="EMBL" id="VLNY01000001">
    <property type="protein sequence ID" value="KAA0024987.1"/>
    <property type="molecule type" value="Genomic_DNA"/>
</dbReference>
<evidence type="ECO:0000256" key="1">
    <source>
        <dbReference type="SAM" id="MobiDB-lite"/>
    </source>
</evidence>
<keyword evidence="4" id="KW-1185">Reference proteome</keyword>
<gene>
    <name evidence="3" type="ORF">FOY51_03485</name>
</gene>
<reference evidence="3 4" key="1">
    <citation type="submission" date="2019-07" db="EMBL/GenBank/DDBJ databases">
        <title>Rhodococcus cavernicolus sp. nov., isolated from a cave.</title>
        <authorList>
            <person name="Lee S.D."/>
        </authorList>
    </citation>
    <scope>NUCLEOTIDE SEQUENCE [LARGE SCALE GENOMIC DNA]</scope>
    <source>
        <strain evidence="3 4">C1-24</strain>
    </source>
</reference>